<protein>
    <recommendedName>
        <fullName evidence="5">DUF4334 domain-containing protein</fullName>
    </recommendedName>
</protein>
<comment type="caution">
    <text evidence="3">The sequence shown here is derived from an EMBL/GenBank/DDBJ whole genome shotgun (WGS) entry which is preliminary data.</text>
</comment>
<dbReference type="InterPro" id="IPR025568">
    <property type="entry name" value="DUF4334"/>
</dbReference>
<evidence type="ECO:0000313" key="4">
    <source>
        <dbReference type="Proteomes" id="UP000642125"/>
    </source>
</evidence>
<dbReference type="Pfam" id="PF14232">
    <property type="entry name" value="DUF4334"/>
    <property type="match status" value="1"/>
</dbReference>
<dbReference type="InterPro" id="IPR025951">
    <property type="entry name" value="GXWXG_dom"/>
</dbReference>
<sequence length="169" mass="18266">MTTPTAHPALDRFDALPPVPPADLRGLWRGTGVPTGHPLDGVLERLGWFGKRFDDDERVHPLVFRGRRGLVAVHPGLVPLGLVLRAGPLLRTGPAAAAFAVARPLASTRRPRARLREVRYRGVVSAALVYDDLPVVDAFRAVGDGSVLGAMDARGMARPFLFRLSRVQG</sequence>
<dbReference type="EMBL" id="BONO01000017">
    <property type="protein sequence ID" value="GIG36958.1"/>
    <property type="molecule type" value="Genomic_DNA"/>
</dbReference>
<name>A0A919PB62_9CELL</name>
<evidence type="ECO:0000259" key="1">
    <source>
        <dbReference type="Pfam" id="PF14231"/>
    </source>
</evidence>
<proteinExistence type="predicted"/>
<organism evidence="3 4">
    <name type="scientific">Cellulomonas pakistanensis</name>
    <dbReference type="NCBI Taxonomy" id="992287"/>
    <lineage>
        <taxon>Bacteria</taxon>
        <taxon>Bacillati</taxon>
        <taxon>Actinomycetota</taxon>
        <taxon>Actinomycetes</taxon>
        <taxon>Micrococcales</taxon>
        <taxon>Cellulomonadaceae</taxon>
        <taxon>Cellulomonas</taxon>
    </lineage>
</organism>
<accession>A0A919PB62</accession>
<dbReference type="RefSeq" id="WP_203668980.1">
    <property type="nucleotide sequence ID" value="NZ_BONO01000017.1"/>
</dbReference>
<evidence type="ECO:0008006" key="5">
    <source>
        <dbReference type="Google" id="ProtNLM"/>
    </source>
</evidence>
<feature type="domain" description="DUF4334" evidence="2">
    <location>
        <begin position="111"/>
        <end position="166"/>
    </location>
</feature>
<dbReference type="Proteomes" id="UP000642125">
    <property type="component" value="Unassembled WGS sequence"/>
</dbReference>
<reference evidence="3" key="1">
    <citation type="submission" date="2021-01" db="EMBL/GenBank/DDBJ databases">
        <title>Whole genome shotgun sequence of Cellulomonas pakistanensis NBRC 110800.</title>
        <authorList>
            <person name="Komaki H."/>
            <person name="Tamura T."/>
        </authorList>
    </citation>
    <scope>NUCLEOTIDE SEQUENCE</scope>
    <source>
        <strain evidence="3">NBRC 110800</strain>
    </source>
</reference>
<dbReference type="AlphaFoldDB" id="A0A919PB62"/>
<keyword evidence="4" id="KW-1185">Reference proteome</keyword>
<gene>
    <name evidence="3" type="ORF">Cpa01nite_23390</name>
</gene>
<dbReference type="Gene3D" id="2.40.128.580">
    <property type="entry name" value="GXWXG domain"/>
    <property type="match status" value="1"/>
</dbReference>
<feature type="domain" description="GXWXG" evidence="1">
    <location>
        <begin position="12"/>
        <end position="69"/>
    </location>
</feature>
<dbReference type="Pfam" id="PF14231">
    <property type="entry name" value="GXWXG"/>
    <property type="match status" value="1"/>
</dbReference>
<evidence type="ECO:0000259" key="2">
    <source>
        <dbReference type="Pfam" id="PF14232"/>
    </source>
</evidence>
<evidence type="ECO:0000313" key="3">
    <source>
        <dbReference type="EMBL" id="GIG36958.1"/>
    </source>
</evidence>